<dbReference type="InterPro" id="IPR050206">
    <property type="entry name" value="FtsK/SpoIIIE/SftA"/>
</dbReference>
<name>A0A849HBJ1_9MICO</name>
<dbReference type="SUPFAM" id="SSF52540">
    <property type="entry name" value="P-loop containing nucleoside triphosphate hydrolases"/>
    <property type="match status" value="3"/>
</dbReference>
<dbReference type="InterPro" id="IPR002543">
    <property type="entry name" value="FtsK_dom"/>
</dbReference>
<dbReference type="PANTHER" id="PTHR22683">
    <property type="entry name" value="SPORULATION PROTEIN RELATED"/>
    <property type="match status" value="1"/>
</dbReference>
<keyword evidence="1 3" id="KW-0547">Nucleotide-binding</keyword>
<evidence type="ECO:0000313" key="7">
    <source>
        <dbReference type="EMBL" id="NNM44409.1"/>
    </source>
</evidence>
<protein>
    <submittedName>
        <fullName evidence="7">Cell division protein FtsK</fullName>
    </submittedName>
</protein>
<evidence type="ECO:0000256" key="1">
    <source>
        <dbReference type="ARBA" id="ARBA00022741"/>
    </source>
</evidence>
<dbReference type="SMART" id="SM00382">
    <property type="entry name" value="AAA"/>
    <property type="match status" value="3"/>
</dbReference>
<evidence type="ECO:0000256" key="3">
    <source>
        <dbReference type="PROSITE-ProRule" id="PRU00289"/>
    </source>
</evidence>
<keyword evidence="2 3" id="KW-0067">ATP-binding</keyword>
<dbReference type="InterPro" id="IPR027417">
    <property type="entry name" value="P-loop_NTPase"/>
</dbReference>
<feature type="region of interest" description="Disordered" evidence="5">
    <location>
        <begin position="212"/>
        <end position="260"/>
    </location>
</feature>
<feature type="compositionally biased region" description="Basic and acidic residues" evidence="5">
    <location>
        <begin position="227"/>
        <end position="245"/>
    </location>
</feature>
<feature type="binding site" evidence="3">
    <location>
        <begin position="740"/>
        <end position="747"/>
    </location>
    <ligand>
        <name>ATP</name>
        <dbReference type="ChEBI" id="CHEBI:30616"/>
    </ligand>
</feature>
<dbReference type="Pfam" id="PF01580">
    <property type="entry name" value="FtsK_SpoIIIE"/>
    <property type="match status" value="2"/>
</dbReference>
<keyword evidence="4" id="KW-0175">Coiled coil</keyword>
<evidence type="ECO:0000259" key="6">
    <source>
        <dbReference type="PROSITE" id="PS50901"/>
    </source>
</evidence>
<dbReference type="PROSITE" id="PS50901">
    <property type="entry name" value="FTSK"/>
    <property type="match status" value="2"/>
</dbReference>
<dbReference type="RefSeq" id="WP_171241567.1">
    <property type="nucleotide sequence ID" value="NZ_JABEPQ010000001.1"/>
</dbReference>
<evidence type="ECO:0000256" key="5">
    <source>
        <dbReference type="SAM" id="MobiDB-lite"/>
    </source>
</evidence>
<dbReference type="PANTHER" id="PTHR22683:SF1">
    <property type="entry name" value="TYPE VII SECRETION SYSTEM PROTEIN ESSC"/>
    <property type="match status" value="1"/>
</dbReference>
<dbReference type="GO" id="GO:0005524">
    <property type="term" value="F:ATP binding"/>
    <property type="evidence" value="ECO:0007669"/>
    <property type="project" value="UniProtKB-UniRule"/>
</dbReference>
<evidence type="ECO:0000313" key="8">
    <source>
        <dbReference type="Proteomes" id="UP000588586"/>
    </source>
</evidence>
<evidence type="ECO:0000256" key="2">
    <source>
        <dbReference type="ARBA" id="ARBA00022840"/>
    </source>
</evidence>
<dbReference type="Gene3D" id="3.40.50.300">
    <property type="entry name" value="P-loop containing nucleotide triphosphate hydrolases"/>
    <property type="match status" value="4"/>
</dbReference>
<feature type="region of interest" description="Disordered" evidence="5">
    <location>
        <begin position="278"/>
        <end position="314"/>
    </location>
</feature>
<gene>
    <name evidence="7" type="ORF">HJG52_00100</name>
</gene>
<reference evidence="7 8" key="1">
    <citation type="submission" date="2020-04" db="EMBL/GenBank/DDBJ databases">
        <title>Knoellia sp. isolate from air conditioner.</title>
        <authorList>
            <person name="Chea S."/>
            <person name="Kim D.-U."/>
        </authorList>
    </citation>
    <scope>NUCLEOTIDE SEQUENCE [LARGE SCALE GENOMIC DNA]</scope>
    <source>
        <strain evidence="7 8">DB2414S</strain>
    </source>
</reference>
<dbReference type="Proteomes" id="UP000588586">
    <property type="component" value="Unassembled WGS sequence"/>
</dbReference>
<dbReference type="EMBL" id="JABEPQ010000001">
    <property type="protein sequence ID" value="NNM44409.1"/>
    <property type="molecule type" value="Genomic_DNA"/>
</dbReference>
<dbReference type="InterPro" id="IPR003593">
    <property type="entry name" value="AAA+_ATPase"/>
</dbReference>
<feature type="domain" description="FtsK" evidence="6">
    <location>
        <begin position="722"/>
        <end position="914"/>
    </location>
</feature>
<proteinExistence type="predicted"/>
<organism evidence="7 8">
    <name type="scientific">Knoellia koreensis</name>
    <dbReference type="NCBI Taxonomy" id="2730921"/>
    <lineage>
        <taxon>Bacteria</taxon>
        <taxon>Bacillati</taxon>
        <taxon>Actinomycetota</taxon>
        <taxon>Actinomycetes</taxon>
        <taxon>Micrococcales</taxon>
        <taxon>Intrasporangiaceae</taxon>
        <taxon>Knoellia</taxon>
    </lineage>
</organism>
<sequence>MRVTVTIVDPRWDLHEDVVIDAEDSTPMRDVIAELLAVAASPSSDEVGAAAGELVNLDDLRAARGKGQPDRTVVPVGGGTVATAVSPGAGSPTLYHRGEPLDPDVPLAESGLREGSVVTIGDPLASVVDEPEGVVEVRVVSGEGAGIVHRLGVGEATIGSDPACVVPLADPLLPAVTALVTVRADGTVQVAPASGAMEAVTAAYPHLDTPLALDRAPLDGSAPPADPDAKEDNGKDRPARKEKPAKGSSTPTGPLTWPVGGQVTIGETLLELEQVTPADAAVEDSPEPGWVDYNRPPRLLPPGRKTAFKLPAPPSEQAKGGLPWLVMLAPLALSIVLALAMKRPSMLMMGLFSPVMMLGSYYQGKKQGKVTYRQQLTEYKERKARIEADAEQAVVDERLARRNDAPDPATALLIATGPRARLWERRRTDPDYLAVRVGIGDLESEVTVDDPEELEHRRQQSRIAYAVPVTVPIAERGVVGIAGRGTLPRRLGAWAVAQVGVMQSPRDTQVYVLTDAEGARDWDWLRWLPHARPGAGQDTITTIGTDAETSARRIAELTAMLAARKKAAADRTGGATIGDPDVVVVFDGARRLRSLPGVVAILKEGPAVGIYSLCLDADERLLPEEASAVVVETPRGVSIRQQRITVVDDVNPDLVDLPWFNRTARALAPLRDISGGDSDSVLPSACRLTEVMQLEPPSADLIGARWAVSPRSTEAVVGISLDGPFAIDMRRDGPHGLIAGTTGAGKSELLQTIVASLAVANRPDGMTFVLVDYKGGAAFKDCVDLPHTVGMVTDLDTHLVERALTSLGAELTRREHILAEVGAKDIEDYVDIAAKRTGLPDMPRLLIVIDEFASLARELPDFVTGLVNIAQRGRSLGIHLILATQRPSGVVSPEIRANTNLRIALRVTDGTESSDVIDAPDAGLISKSTPGRAYVRLGAQSLVPFQSGRVGGRRPGTVAASTGTPWMTRIGTSALAQPAPTKPRQEANTDAEVTDLTVLVAAIREANDTLGLPQQHSPWLPALTTEVQLDELLESVTVPPAPQLASVPFAIEDIPAEQARRPAALEWDTFSHLSIVGGPRSGRSQALRTIAASIARLTSPADVHLYGLDCGNGALLPLTELPHTGAVVQRTQTDRATRLFARLMAELARRQEVLAGGGFADLDEQRSSVAEDERLPHIVLLLDRWEGFLGSLAELDGGSLNEDVQTLLREGASAGIHLVMTGDRQLVNARMASLVEDKIALRLPDRSDYGLIGLRATKLPEDVPEGRAFRAETAIELQFALLGDDASGQAQAAALRAIGAEATKRYADVPRSQRAFRVDVLPSRIGFDEAWGYREDAEARPLWAMAGVGGDELTAYGFDLARTNVAVVAGPPRSGRSTALLAIVESLLRGGSEVVVAAPRPSPLRDIEGRDGVRAVLTGVELEDDDLARVMDEGDGPVVLVVDDGELLKDVEAKDYLKSLIRTGADRGRALVLGGDSAEVGSGFSGWQVDAKGRQGMLISPQGITDGELIGVRVPRSSLGAQQQAGRVMVNVGDGELRIVQVPLPD</sequence>
<dbReference type="GO" id="GO:0051301">
    <property type="term" value="P:cell division"/>
    <property type="evidence" value="ECO:0007669"/>
    <property type="project" value="UniProtKB-KW"/>
</dbReference>
<comment type="caution">
    <text evidence="7">The sequence shown here is derived from an EMBL/GenBank/DDBJ whole genome shotgun (WGS) entry which is preliminary data.</text>
</comment>
<keyword evidence="7" id="KW-0132">Cell division</keyword>
<keyword evidence="8" id="KW-1185">Reference proteome</keyword>
<feature type="binding site" evidence="3">
    <location>
        <begin position="1077"/>
        <end position="1084"/>
    </location>
    <ligand>
        <name>ATP</name>
        <dbReference type="ChEBI" id="CHEBI:30616"/>
    </ligand>
</feature>
<feature type="domain" description="FtsK" evidence="6">
    <location>
        <begin position="1060"/>
        <end position="1254"/>
    </location>
</feature>
<keyword evidence="7" id="KW-0131">Cell cycle</keyword>
<dbReference type="GO" id="GO:0003677">
    <property type="term" value="F:DNA binding"/>
    <property type="evidence" value="ECO:0007669"/>
    <property type="project" value="InterPro"/>
</dbReference>
<evidence type="ECO:0000256" key="4">
    <source>
        <dbReference type="SAM" id="Coils"/>
    </source>
</evidence>
<accession>A0A849HBJ1</accession>
<feature type="coiled-coil region" evidence="4">
    <location>
        <begin position="369"/>
        <end position="396"/>
    </location>
</feature>
<dbReference type="CDD" id="cd01127">
    <property type="entry name" value="TrwB_TraG_TraD_VirD4"/>
    <property type="match status" value="1"/>
</dbReference>